<reference evidence="1" key="2">
    <citation type="submission" date="2020-07" db="EMBL/GenBank/DDBJ databases">
        <authorList>
            <person name="Vera ALvarez R."/>
            <person name="Arias-Moreno D.M."/>
            <person name="Jimenez-Jacinto V."/>
            <person name="Jimenez-Bremont J.F."/>
            <person name="Swaminathan K."/>
            <person name="Moose S.P."/>
            <person name="Guerrero-Gonzalez M.L."/>
            <person name="Marino-Ramirez L."/>
            <person name="Landsman D."/>
            <person name="Rodriguez-Kessler M."/>
            <person name="Delgado-Sanchez P."/>
        </authorList>
    </citation>
    <scope>NUCLEOTIDE SEQUENCE</scope>
    <source>
        <tissue evidence="1">Cladode</tissue>
    </source>
</reference>
<dbReference type="AlphaFoldDB" id="A0A7C9D7B2"/>
<dbReference type="EMBL" id="GISG01081577">
    <property type="protein sequence ID" value="MBA4632264.1"/>
    <property type="molecule type" value="Transcribed_RNA"/>
</dbReference>
<reference evidence="1" key="1">
    <citation type="journal article" date="2013" name="J. Plant Res.">
        <title>Effect of fungi and light on seed germination of three Opuntia species from semiarid lands of central Mexico.</title>
        <authorList>
            <person name="Delgado-Sanchez P."/>
            <person name="Jimenez-Bremont J.F."/>
            <person name="Guerrero-Gonzalez Mde L."/>
            <person name="Flores J."/>
        </authorList>
    </citation>
    <scope>NUCLEOTIDE SEQUENCE</scope>
    <source>
        <tissue evidence="1">Cladode</tissue>
    </source>
</reference>
<dbReference type="InterPro" id="IPR011990">
    <property type="entry name" value="TPR-like_helical_dom_sf"/>
</dbReference>
<proteinExistence type="predicted"/>
<dbReference type="SUPFAM" id="SSF48452">
    <property type="entry name" value="TPR-like"/>
    <property type="match status" value="1"/>
</dbReference>
<protein>
    <submittedName>
        <fullName evidence="1">Uncharacterized protein</fullName>
    </submittedName>
</protein>
<accession>A0A7C9D7B2</accession>
<dbReference type="PANTHER" id="PTHR46816">
    <property type="entry name" value="OS01G0273500 PROTEIN"/>
    <property type="match status" value="1"/>
</dbReference>
<evidence type="ECO:0000313" key="1">
    <source>
        <dbReference type="EMBL" id="MBA4632264.1"/>
    </source>
</evidence>
<dbReference type="PANTHER" id="PTHR46816:SF1">
    <property type="entry name" value="TETRATRICOPEPTIDE REPEAT (TPR)-LIKE SUPERFAMILY PROTEIN"/>
    <property type="match status" value="1"/>
</dbReference>
<name>A0A7C9D7B2_OPUST</name>
<sequence>MVDCSFASMATSSTSPSHLLPSEKKHWWLTTKKMVDRYIRDARVMISTREENEINSALSLLDAALSLSPRSESALELKARCLLFLRRYKEVADMLQDYIPSYKMAYSDDSSGSSSDNLSQTLSRERVKLLGSSSDSPGCDYRSFKCFSVSDLKRKVLAGISKNCDKEGQWR</sequence>
<organism evidence="1">
    <name type="scientific">Opuntia streptacantha</name>
    <name type="common">Prickly pear cactus</name>
    <name type="synonym">Opuntia cardona</name>
    <dbReference type="NCBI Taxonomy" id="393608"/>
    <lineage>
        <taxon>Eukaryota</taxon>
        <taxon>Viridiplantae</taxon>
        <taxon>Streptophyta</taxon>
        <taxon>Embryophyta</taxon>
        <taxon>Tracheophyta</taxon>
        <taxon>Spermatophyta</taxon>
        <taxon>Magnoliopsida</taxon>
        <taxon>eudicotyledons</taxon>
        <taxon>Gunneridae</taxon>
        <taxon>Pentapetalae</taxon>
        <taxon>Caryophyllales</taxon>
        <taxon>Cactineae</taxon>
        <taxon>Cactaceae</taxon>
        <taxon>Opuntioideae</taxon>
        <taxon>Opuntia</taxon>
    </lineage>
</organism>